<comment type="caution">
    <text evidence="1">The sequence shown here is derived from an EMBL/GenBank/DDBJ whole genome shotgun (WGS) entry which is preliminary data.</text>
</comment>
<accession>A0ACB6RES4</accession>
<sequence length="221" mass="24584">MEEEEIGSSIAGRDPKAEGSSPTYLLKPPPTQMSPSRNRPHEGSAQRNKDNTSPCSPKSPEFIGQCETSLSLGPGRTHLPPNKISKDSSNRSNNVPASEPGPAQRHISDFISRFRQRSWLHTPSAIERLARGLHFPLLSSQGCDEDFDSSDLTVEIYMRRCELESRDLGPIRLGSILERSSYGPFSEVYFGGLTRRFPPVYEMDDVEDLIDVGPGDKRKLI</sequence>
<reference evidence="1" key="1">
    <citation type="journal article" date="2020" name="Stud. Mycol.">
        <title>101 Dothideomycetes genomes: a test case for predicting lifestyles and emergence of pathogens.</title>
        <authorList>
            <person name="Haridas S."/>
            <person name="Albert R."/>
            <person name="Binder M."/>
            <person name="Bloem J."/>
            <person name="Labutti K."/>
            <person name="Salamov A."/>
            <person name="Andreopoulos B."/>
            <person name="Baker S."/>
            <person name="Barry K."/>
            <person name="Bills G."/>
            <person name="Bluhm B."/>
            <person name="Cannon C."/>
            <person name="Castanera R."/>
            <person name="Culley D."/>
            <person name="Daum C."/>
            <person name="Ezra D."/>
            <person name="Gonzalez J."/>
            <person name="Henrissat B."/>
            <person name="Kuo A."/>
            <person name="Liang C."/>
            <person name="Lipzen A."/>
            <person name="Lutzoni F."/>
            <person name="Magnuson J."/>
            <person name="Mondo S."/>
            <person name="Nolan M."/>
            <person name="Ohm R."/>
            <person name="Pangilinan J."/>
            <person name="Park H.-J."/>
            <person name="Ramirez L."/>
            <person name="Alfaro M."/>
            <person name="Sun H."/>
            <person name="Tritt A."/>
            <person name="Yoshinaga Y."/>
            <person name="Zwiers L.-H."/>
            <person name="Turgeon B."/>
            <person name="Goodwin S."/>
            <person name="Spatafora J."/>
            <person name="Crous P."/>
            <person name="Grigoriev I."/>
        </authorList>
    </citation>
    <scope>NUCLEOTIDE SEQUENCE</scope>
    <source>
        <strain evidence="1">ATCC 200398</strain>
    </source>
</reference>
<dbReference type="EMBL" id="MU003492">
    <property type="protein sequence ID" value="KAF2477555.1"/>
    <property type="molecule type" value="Genomic_DNA"/>
</dbReference>
<gene>
    <name evidence="1" type="ORF">BDR25DRAFT_308461</name>
</gene>
<evidence type="ECO:0000313" key="1">
    <source>
        <dbReference type="EMBL" id="KAF2477555.1"/>
    </source>
</evidence>
<keyword evidence="2" id="KW-1185">Reference proteome</keyword>
<organism evidence="1 2">
    <name type="scientific">Lindgomyces ingoldianus</name>
    <dbReference type="NCBI Taxonomy" id="673940"/>
    <lineage>
        <taxon>Eukaryota</taxon>
        <taxon>Fungi</taxon>
        <taxon>Dikarya</taxon>
        <taxon>Ascomycota</taxon>
        <taxon>Pezizomycotina</taxon>
        <taxon>Dothideomycetes</taxon>
        <taxon>Pleosporomycetidae</taxon>
        <taxon>Pleosporales</taxon>
        <taxon>Lindgomycetaceae</taxon>
        <taxon>Lindgomyces</taxon>
    </lineage>
</organism>
<evidence type="ECO:0000313" key="2">
    <source>
        <dbReference type="Proteomes" id="UP000799755"/>
    </source>
</evidence>
<name>A0ACB6RES4_9PLEO</name>
<dbReference type="Proteomes" id="UP000799755">
    <property type="component" value="Unassembled WGS sequence"/>
</dbReference>
<proteinExistence type="predicted"/>
<protein>
    <submittedName>
        <fullName evidence="1">Uncharacterized protein</fullName>
    </submittedName>
</protein>